<dbReference type="EMBL" id="JACHEK010000004">
    <property type="protein sequence ID" value="MBB6144169.1"/>
    <property type="molecule type" value="Genomic_DNA"/>
</dbReference>
<gene>
    <name evidence="4" type="ORF">HNQ77_002121</name>
</gene>
<dbReference type="AlphaFoldDB" id="A0A841JWS3"/>
<accession>A0A841JWS3</accession>
<dbReference type="InterPro" id="IPR008969">
    <property type="entry name" value="CarboxyPept-like_regulatory"/>
</dbReference>
<evidence type="ECO:0000256" key="1">
    <source>
        <dbReference type="SAM" id="MobiDB-lite"/>
    </source>
</evidence>
<evidence type="ECO:0000256" key="2">
    <source>
        <dbReference type="SAM" id="SignalP"/>
    </source>
</evidence>
<feature type="signal peptide" evidence="2">
    <location>
        <begin position="1"/>
        <end position="26"/>
    </location>
</feature>
<dbReference type="OrthoDB" id="97893at2"/>
<name>A0A841JWS3_9BACT</name>
<comment type="caution">
    <text evidence="4">The sequence shown here is derived from an EMBL/GenBank/DDBJ whole genome shotgun (WGS) entry which is preliminary data.</text>
</comment>
<proteinExistence type="predicted"/>
<dbReference type="Gene3D" id="2.60.40.1120">
    <property type="entry name" value="Carboxypeptidase-like, regulatory domain"/>
    <property type="match status" value="1"/>
</dbReference>
<protein>
    <recommendedName>
        <fullName evidence="3">TonB-dependent transporter Oar-like beta-barrel domain-containing protein</fullName>
    </recommendedName>
</protein>
<evidence type="ECO:0000313" key="4">
    <source>
        <dbReference type="EMBL" id="MBB6144169.1"/>
    </source>
</evidence>
<dbReference type="RefSeq" id="WP_082125423.1">
    <property type="nucleotide sequence ID" value="NZ_JACHEK010000004.1"/>
</dbReference>
<evidence type="ECO:0000313" key="5">
    <source>
        <dbReference type="Proteomes" id="UP000538666"/>
    </source>
</evidence>
<dbReference type="Proteomes" id="UP000538666">
    <property type="component" value="Unassembled WGS sequence"/>
</dbReference>
<dbReference type="Pfam" id="PF13620">
    <property type="entry name" value="CarboxypepD_reg"/>
    <property type="match status" value="1"/>
</dbReference>
<feature type="domain" description="TonB-dependent transporter Oar-like beta-barrel" evidence="3">
    <location>
        <begin position="248"/>
        <end position="1240"/>
    </location>
</feature>
<reference evidence="4 5" key="1">
    <citation type="submission" date="2020-08" db="EMBL/GenBank/DDBJ databases">
        <title>Genomic Encyclopedia of Type Strains, Phase IV (KMG-IV): sequencing the most valuable type-strain genomes for metagenomic binning, comparative biology and taxonomic classification.</title>
        <authorList>
            <person name="Goeker M."/>
        </authorList>
    </citation>
    <scope>NUCLEOTIDE SEQUENCE [LARGE SCALE GENOMIC DNA]</scope>
    <source>
        <strain evidence="4 5">DSM 103733</strain>
    </source>
</reference>
<feature type="region of interest" description="Disordered" evidence="1">
    <location>
        <begin position="153"/>
        <end position="203"/>
    </location>
</feature>
<feature type="chain" id="PRO_5032282402" description="TonB-dependent transporter Oar-like beta-barrel domain-containing protein" evidence="2">
    <location>
        <begin position="27"/>
        <end position="1247"/>
    </location>
</feature>
<organism evidence="4 5">
    <name type="scientific">Silvibacterium bohemicum</name>
    <dbReference type="NCBI Taxonomy" id="1577686"/>
    <lineage>
        <taxon>Bacteria</taxon>
        <taxon>Pseudomonadati</taxon>
        <taxon>Acidobacteriota</taxon>
        <taxon>Terriglobia</taxon>
        <taxon>Terriglobales</taxon>
        <taxon>Acidobacteriaceae</taxon>
        <taxon>Silvibacterium</taxon>
    </lineage>
</organism>
<sequence length="1247" mass="134235">MTRRRLSAAVVFLLIAIAVRSFPQNANTSLRGVVQDPTSAVVPGAKIILADPANGSRFAATSNGSGEYVFAQIPPAKYTITVSATGFGNQTKTAELLVNQPATIDFTVSVQASSEVINVSAEAQTLNTTDASLGGSMNNSLIQALPSEGRNVPDLLSLQPGVLNLGQNSGRPSNPNEQNDPRSGAVNGGRSDQGNITVDGLDDNDQVNGFAFTGVLRETQDSVEEFRVTTGNAGADQGRSSGAQVSLVTKSGTNQFHGALYEYNRPTFTVANDWFNKAAELGNGQANTPPKLIRNTFGGALGGPILKNKLFFFANYEGQRQAENQIVSEIAPTASYKQGIITYQGDSAAGALQNTSISAAQVTALDAGCQACNTSSYPNGPGPNPNILSYLNQYPTANGTTLGDGLNTGSFTFSSPNPVALNTTIVRLDYTPDDKQRIFVRGNFQKDTTLGTEQFPGQGPSSTLVDNTKGLAAGYTYTFTPNLINDLRYGYIRQGFGNLGAGSGDYVNIKFLTSLTSENRNTIISVPVNNIVDNLSWTKGKHTVAFGGNWRLVHQNRTSDSNSFNVASTNPLWLAGNPPDPSTIGGLPVDAGFSQSYLEAYANLVGTVPDVTTTENYQVTSATSGSLLGDGAPLARHFKANEFEWYVQDSWHATPKLTMTFGIRHSILQTPWETHGQQVAPTIDTHAWFTEREAAAQQGQVYEPNLAFSPSGPFYNKPGYWPKQKANFAPRASFAYALDSKTSIRAGFGIFFDHYGEQLVSTFDQNGSFGINSQIESPADAYNFENAPRYVNNRTFPPISNGIAPATISYPYTAPTNNFAISWGLDNHLKTPYSESIDLSVQRQLPGGFTLETNYVGRLGRHLLQSLDLAQPVDFVDNKGGGDYFTAGTQLAKLVDANGGRAPAPVPAIKYFEDVFPFMAGYEYAGESATQAIYDLEWAPNRSTLGETNALADLDFSCLYGCPLGTRFWQNQFSSLYALSTIGVSYYNAGQFILRHPTSHGLNLDFSYTLSKSIDMGSDTERGNETSNLSNDGSFSAILNTWKPSLNRAPSDFDTRHLITADWVYQLPVGQGKQFLGSTSAAANAVIGGWQWSGINRWTSGLPFGVTEPGFTTDWNDSSFGVVTGKVQLHKHVVNGAPQIFANPNAINSGILTGGPIRLPYPGEAGERNNFRGDGIFGIDSGLSKTWGMKEYGALKFAWEVFNVTNSVRFNTSPNDLGQGLGTGSLGVYNATLSTPRRMQFSLRYDF</sequence>
<evidence type="ECO:0000259" key="3">
    <source>
        <dbReference type="Pfam" id="PF25183"/>
    </source>
</evidence>
<dbReference type="SUPFAM" id="SSF49464">
    <property type="entry name" value="Carboxypeptidase regulatory domain-like"/>
    <property type="match status" value="1"/>
</dbReference>
<dbReference type="Pfam" id="PF25183">
    <property type="entry name" value="OMP_b-brl_4"/>
    <property type="match status" value="1"/>
</dbReference>
<feature type="compositionally biased region" description="Polar residues" evidence="1">
    <location>
        <begin position="165"/>
        <end position="178"/>
    </location>
</feature>
<dbReference type="InterPro" id="IPR057601">
    <property type="entry name" value="Oar-like_b-barrel"/>
</dbReference>
<dbReference type="SUPFAM" id="SSF56935">
    <property type="entry name" value="Porins"/>
    <property type="match status" value="1"/>
</dbReference>
<keyword evidence="5" id="KW-1185">Reference proteome</keyword>
<keyword evidence="2" id="KW-0732">Signal</keyword>